<feature type="transmembrane region" description="Helical" evidence="2">
    <location>
        <begin position="49"/>
        <end position="73"/>
    </location>
</feature>
<evidence type="ECO:0000313" key="4">
    <source>
        <dbReference type="EMBL" id="AYF96879.1"/>
    </source>
</evidence>
<feature type="compositionally biased region" description="Low complexity" evidence="1">
    <location>
        <begin position="8"/>
        <end position="23"/>
    </location>
</feature>
<dbReference type="AlphaFoldDB" id="A0A387B6Y6"/>
<accession>A0A387B6Y6</accession>
<evidence type="ECO:0000259" key="3">
    <source>
        <dbReference type="Pfam" id="PF13828"/>
    </source>
</evidence>
<feature type="transmembrane region" description="Helical" evidence="2">
    <location>
        <begin position="85"/>
        <end position="115"/>
    </location>
</feature>
<feature type="domain" description="DUF4190" evidence="3">
    <location>
        <begin position="44"/>
        <end position="102"/>
    </location>
</feature>
<evidence type="ECO:0000256" key="2">
    <source>
        <dbReference type="SAM" id="Phobius"/>
    </source>
</evidence>
<name>A0A387B6Y6_9MICO</name>
<feature type="region of interest" description="Disordered" evidence="1">
    <location>
        <begin position="1"/>
        <end position="23"/>
    </location>
</feature>
<evidence type="ECO:0000256" key="1">
    <source>
        <dbReference type="SAM" id="MobiDB-lite"/>
    </source>
</evidence>
<dbReference type="EMBL" id="CP032630">
    <property type="protein sequence ID" value="AYF96879.1"/>
    <property type="molecule type" value="Genomic_DNA"/>
</dbReference>
<gene>
    <name evidence="4" type="ORF">D7I47_00500</name>
</gene>
<keyword evidence="5" id="KW-1185">Reference proteome</keyword>
<keyword evidence="2" id="KW-1133">Transmembrane helix</keyword>
<organism evidence="4 5">
    <name type="scientific">Protaetiibacter intestinalis</name>
    <dbReference type="NCBI Taxonomy" id="2419774"/>
    <lineage>
        <taxon>Bacteria</taxon>
        <taxon>Bacillati</taxon>
        <taxon>Actinomycetota</taxon>
        <taxon>Actinomycetes</taxon>
        <taxon>Micrococcales</taxon>
        <taxon>Microbacteriaceae</taxon>
        <taxon>Protaetiibacter</taxon>
    </lineage>
</organism>
<dbReference type="KEGG" id="lyd:D7I47_00500"/>
<dbReference type="Pfam" id="PF13828">
    <property type="entry name" value="DUF4190"/>
    <property type="match status" value="1"/>
</dbReference>
<keyword evidence="2" id="KW-0472">Membrane</keyword>
<keyword evidence="2" id="KW-0812">Transmembrane</keyword>
<protein>
    <submittedName>
        <fullName evidence="4">DUF4190 domain-containing protein</fullName>
    </submittedName>
</protein>
<proteinExistence type="predicted"/>
<evidence type="ECO:0000313" key="5">
    <source>
        <dbReference type="Proteomes" id="UP000278886"/>
    </source>
</evidence>
<dbReference type="RefSeq" id="WP_120761230.1">
    <property type="nucleotide sequence ID" value="NZ_CP032630.1"/>
</dbReference>
<dbReference type="InterPro" id="IPR025241">
    <property type="entry name" value="DUF4190"/>
</dbReference>
<sequence>MNDTITVPAPDEAPAQPAAEAPANPYAVPAQPAAASAASAGTGLSISSLVLGIVSIPTGLAVAAIVAIVLGFIARGREPQGRTTANWGIVLGFVGLFGWVLFAVLGFAAALPFLVLAPFWY</sequence>
<dbReference type="Proteomes" id="UP000278886">
    <property type="component" value="Chromosome"/>
</dbReference>
<reference evidence="5" key="1">
    <citation type="submission" date="2018-09" db="EMBL/GenBank/DDBJ databases">
        <title>Genome sequencing of strain 2DFWR-13.</title>
        <authorList>
            <person name="Heo J."/>
            <person name="Kim S.-J."/>
            <person name="Kwon S.-W."/>
        </authorList>
    </citation>
    <scope>NUCLEOTIDE SEQUENCE [LARGE SCALE GENOMIC DNA]</scope>
    <source>
        <strain evidence="5">2DFWR-13</strain>
    </source>
</reference>